<dbReference type="RefSeq" id="WP_091077944.1">
    <property type="nucleotide sequence ID" value="NZ_FMHT01000003.1"/>
</dbReference>
<dbReference type="OrthoDB" id="3287135at2"/>
<reference evidence="1 2" key="1">
    <citation type="submission" date="2016-06" db="EMBL/GenBank/DDBJ databases">
        <authorList>
            <person name="Kjaerup R.B."/>
            <person name="Dalgaard T.S."/>
            <person name="Juul-Madsen H.R."/>
        </authorList>
    </citation>
    <scope>NUCLEOTIDE SEQUENCE [LARGE SCALE GENOMIC DNA]</scope>
    <source>
        <strain evidence="1 2">DSM 43818</strain>
    </source>
</reference>
<evidence type="ECO:0000313" key="2">
    <source>
        <dbReference type="Proteomes" id="UP000199699"/>
    </source>
</evidence>
<dbReference type="AlphaFoldDB" id="A0A1C6RL14"/>
<sequence length="151" mass="16363">MRIRLNGTAEQVSATADLLRQVLPNTQVSRPYLNRTGGDVRVYLTCDPIPSQSGFPAYVLTVAEKLRAQALDAAGPAGVDMPAELVRLADHIAVGGDWQQVDGIEVDGWAQPGQPDAVRIGTSTHQYADDFHPFRIGEPVKVRRTTTGDSR</sequence>
<gene>
    <name evidence="1" type="ORF">GA0070616_1361</name>
</gene>
<keyword evidence="2" id="KW-1185">Reference proteome</keyword>
<protein>
    <submittedName>
        <fullName evidence="1">Uncharacterized protein</fullName>
    </submittedName>
</protein>
<accession>A0A1C6RL14</accession>
<name>A0A1C6RL14_9ACTN</name>
<evidence type="ECO:0000313" key="1">
    <source>
        <dbReference type="EMBL" id="SCL17798.1"/>
    </source>
</evidence>
<dbReference type="EMBL" id="FMHT01000003">
    <property type="protein sequence ID" value="SCL17798.1"/>
    <property type="molecule type" value="Genomic_DNA"/>
</dbReference>
<dbReference type="Proteomes" id="UP000199699">
    <property type="component" value="Unassembled WGS sequence"/>
</dbReference>
<dbReference type="STRING" id="145857.GA0070616_1361"/>
<proteinExistence type="predicted"/>
<organism evidence="1 2">
    <name type="scientific">Micromonospora nigra</name>
    <dbReference type="NCBI Taxonomy" id="145857"/>
    <lineage>
        <taxon>Bacteria</taxon>
        <taxon>Bacillati</taxon>
        <taxon>Actinomycetota</taxon>
        <taxon>Actinomycetes</taxon>
        <taxon>Micromonosporales</taxon>
        <taxon>Micromonosporaceae</taxon>
        <taxon>Micromonospora</taxon>
    </lineage>
</organism>